<evidence type="ECO:0000313" key="2">
    <source>
        <dbReference type="EMBL" id="QBK89027.1"/>
    </source>
</evidence>
<evidence type="ECO:0000256" key="1">
    <source>
        <dbReference type="SAM" id="MobiDB-lite"/>
    </source>
</evidence>
<accession>A0A481Z1Q7</accession>
<reference evidence="2" key="1">
    <citation type="journal article" date="2019" name="MBio">
        <title>Virus Genomes from Deep Sea Sediments Expand the Ocean Megavirome and Support Independent Origins of Viral Gigantism.</title>
        <authorList>
            <person name="Backstrom D."/>
            <person name="Yutin N."/>
            <person name="Jorgensen S.L."/>
            <person name="Dharamshi J."/>
            <person name="Homa F."/>
            <person name="Zaremba-Niedwiedzka K."/>
            <person name="Spang A."/>
            <person name="Wolf Y.I."/>
            <person name="Koonin E.V."/>
            <person name="Ettema T.J."/>
        </authorList>
    </citation>
    <scope>NUCLEOTIDE SEQUENCE</scope>
</reference>
<dbReference type="EMBL" id="MK500407">
    <property type="protein sequence ID" value="QBK89027.1"/>
    <property type="molecule type" value="Genomic_DNA"/>
</dbReference>
<feature type="region of interest" description="Disordered" evidence="1">
    <location>
        <begin position="77"/>
        <end position="97"/>
    </location>
</feature>
<sequence>MGRNTGNGSRIGITSNRYQAFNPKTKQYVKFDAKTKKIMSSSTKPYKNIRFRGENPNIIKSEKIKIGKTKKTKFITKKKSTTKISKRGKRIKKSLNG</sequence>
<organism evidence="2">
    <name type="scientific">Mimivirus LCMiAC02</name>
    <dbReference type="NCBI Taxonomy" id="2506609"/>
    <lineage>
        <taxon>Viruses</taxon>
        <taxon>Varidnaviria</taxon>
        <taxon>Bamfordvirae</taxon>
        <taxon>Nucleocytoviricota</taxon>
        <taxon>Megaviricetes</taxon>
        <taxon>Imitervirales</taxon>
        <taxon>Mimiviridae</taxon>
        <taxon>Klosneuvirinae</taxon>
    </lineage>
</organism>
<proteinExistence type="predicted"/>
<name>A0A481Z1Q7_9VIRU</name>
<gene>
    <name evidence="2" type="ORF">LCMiAC02_01200</name>
</gene>
<protein>
    <submittedName>
        <fullName evidence="2">Uncharacterized protein</fullName>
    </submittedName>
</protein>